<dbReference type="EnsemblMetazoa" id="XM_028286366.2">
    <property type="protein sequence ID" value="XP_028142167.2"/>
    <property type="gene ID" value="LOC114336052"/>
</dbReference>
<feature type="signal peptide" evidence="1">
    <location>
        <begin position="1"/>
        <end position="17"/>
    </location>
</feature>
<feature type="chain" id="PRO_5046653347" evidence="1">
    <location>
        <begin position="18"/>
        <end position="225"/>
    </location>
</feature>
<keyword evidence="3" id="KW-1185">Reference proteome</keyword>
<name>A0ABM5IU92_DIAVI</name>
<dbReference type="Proteomes" id="UP001652700">
    <property type="component" value="Unplaced"/>
</dbReference>
<protein>
    <submittedName>
        <fullName evidence="2">Uncharacterized protein</fullName>
    </submittedName>
</protein>
<evidence type="ECO:0000313" key="2">
    <source>
        <dbReference type="EnsemblMetazoa" id="XP_028142167.2"/>
    </source>
</evidence>
<sequence length="225" mass="25800">MHRLYFLFSFLVCGISAEQVKVFRPFGFVNKLFFGDQQTVVSKLPLPLEFVLQRIQSAYSTYVHEDLSRPPTWDRPVYTYTANTNNQNHDGINNLHTAHSVQTTENLFDIINKDTNKTSSEELEAATESEETTSFYEIEDFTEDYYQQNEVSKDKLFEIINKDTNKTKEEELFEAINNVGSTSNENIIHITPKTSTYSSVSTESLEVPNDNDVEINVTLSQPEIA</sequence>
<reference evidence="2" key="1">
    <citation type="submission" date="2025-05" db="UniProtKB">
        <authorList>
            <consortium name="EnsemblMetazoa"/>
        </authorList>
    </citation>
    <scope>IDENTIFICATION</scope>
</reference>
<accession>A0ABM5IU92</accession>
<dbReference type="RefSeq" id="XP_028142167.2">
    <property type="nucleotide sequence ID" value="XM_028286366.2"/>
</dbReference>
<evidence type="ECO:0000256" key="1">
    <source>
        <dbReference type="SAM" id="SignalP"/>
    </source>
</evidence>
<evidence type="ECO:0000313" key="3">
    <source>
        <dbReference type="Proteomes" id="UP001652700"/>
    </source>
</evidence>
<proteinExistence type="predicted"/>
<organism evidence="2 3">
    <name type="scientific">Diabrotica virgifera virgifera</name>
    <name type="common">western corn rootworm</name>
    <dbReference type="NCBI Taxonomy" id="50390"/>
    <lineage>
        <taxon>Eukaryota</taxon>
        <taxon>Metazoa</taxon>
        <taxon>Ecdysozoa</taxon>
        <taxon>Arthropoda</taxon>
        <taxon>Hexapoda</taxon>
        <taxon>Insecta</taxon>
        <taxon>Pterygota</taxon>
        <taxon>Neoptera</taxon>
        <taxon>Endopterygota</taxon>
        <taxon>Coleoptera</taxon>
        <taxon>Polyphaga</taxon>
        <taxon>Cucujiformia</taxon>
        <taxon>Chrysomeloidea</taxon>
        <taxon>Chrysomelidae</taxon>
        <taxon>Galerucinae</taxon>
        <taxon>Diabroticina</taxon>
        <taxon>Diabroticites</taxon>
        <taxon>Diabrotica</taxon>
    </lineage>
</organism>
<dbReference type="GeneID" id="114336052"/>
<keyword evidence="1" id="KW-0732">Signal</keyword>